<protein>
    <submittedName>
        <fullName evidence="1">Uncharacterized protein</fullName>
    </submittedName>
</protein>
<proteinExistence type="predicted"/>
<reference evidence="1" key="1">
    <citation type="journal article" date="2021" name="Proc. Natl. Acad. Sci. U.S.A.">
        <title>A Catalog of Tens of Thousands of Viruses from Human Metagenomes Reveals Hidden Associations with Chronic Diseases.</title>
        <authorList>
            <person name="Tisza M.J."/>
            <person name="Buck C.B."/>
        </authorList>
    </citation>
    <scope>NUCLEOTIDE SEQUENCE</scope>
    <source>
        <strain evidence="1">Ctu9a31</strain>
    </source>
</reference>
<name>A0A8S5Q9Z6_9CAUD</name>
<organism evidence="1">
    <name type="scientific">Siphoviridae sp. ctu9a31</name>
    <dbReference type="NCBI Taxonomy" id="2825712"/>
    <lineage>
        <taxon>Viruses</taxon>
        <taxon>Duplodnaviria</taxon>
        <taxon>Heunggongvirae</taxon>
        <taxon>Uroviricota</taxon>
        <taxon>Caudoviricetes</taxon>
    </lineage>
</organism>
<accession>A0A8S5Q9Z6</accession>
<dbReference type="EMBL" id="BK015613">
    <property type="protein sequence ID" value="DAE15856.1"/>
    <property type="molecule type" value="Genomic_DNA"/>
</dbReference>
<sequence>MKSVELKSWLYSTFRAIKKAVSPTADSQKLQYHLNKRYRYYITLIKLMQ</sequence>
<evidence type="ECO:0000313" key="1">
    <source>
        <dbReference type="EMBL" id="DAE15856.1"/>
    </source>
</evidence>